<feature type="compositionally biased region" description="Polar residues" evidence="1">
    <location>
        <begin position="23"/>
        <end position="43"/>
    </location>
</feature>
<feature type="region of interest" description="Disordered" evidence="1">
    <location>
        <begin position="472"/>
        <end position="495"/>
    </location>
</feature>
<feature type="non-terminal residue" evidence="3">
    <location>
        <position position="1"/>
    </location>
</feature>
<dbReference type="SUPFAM" id="SSF55961">
    <property type="entry name" value="Bet v1-like"/>
    <property type="match status" value="1"/>
</dbReference>
<dbReference type="CDD" id="cd00177">
    <property type="entry name" value="START"/>
    <property type="match status" value="1"/>
</dbReference>
<dbReference type="Pfam" id="PF01852">
    <property type="entry name" value="START"/>
    <property type="match status" value="1"/>
</dbReference>
<dbReference type="Proteomes" id="UP000789508">
    <property type="component" value="Unassembled WGS sequence"/>
</dbReference>
<dbReference type="GO" id="GO:0005737">
    <property type="term" value="C:cytoplasm"/>
    <property type="evidence" value="ECO:0007669"/>
    <property type="project" value="UniProtKB-ARBA"/>
</dbReference>
<organism evidence="3 4">
    <name type="scientific">Ambispora leptoticha</name>
    <dbReference type="NCBI Taxonomy" id="144679"/>
    <lineage>
        <taxon>Eukaryota</taxon>
        <taxon>Fungi</taxon>
        <taxon>Fungi incertae sedis</taxon>
        <taxon>Mucoromycota</taxon>
        <taxon>Glomeromycotina</taxon>
        <taxon>Glomeromycetes</taxon>
        <taxon>Archaeosporales</taxon>
        <taxon>Ambisporaceae</taxon>
        <taxon>Ambispora</taxon>
    </lineage>
</organism>
<dbReference type="Pfam" id="PF18564">
    <property type="entry name" value="Glyco_hydro_5_C"/>
    <property type="match status" value="1"/>
</dbReference>
<dbReference type="AlphaFoldDB" id="A0A9N9HTW7"/>
<dbReference type="PROSITE" id="PS50848">
    <property type="entry name" value="START"/>
    <property type="match status" value="1"/>
</dbReference>
<evidence type="ECO:0000313" key="3">
    <source>
        <dbReference type="EMBL" id="CAG8705341.1"/>
    </source>
</evidence>
<evidence type="ECO:0000313" key="4">
    <source>
        <dbReference type="Proteomes" id="UP000789508"/>
    </source>
</evidence>
<comment type="caution">
    <text evidence="3">The sequence shown here is derived from an EMBL/GenBank/DDBJ whole genome shotgun (WGS) entry which is preliminary data.</text>
</comment>
<feature type="region of interest" description="Disordered" evidence="1">
    <location>
        <begin position="1"/>
        <end position="127"/>
    </location>
</feature>
<feature type="domain" description="START" evidence="2">
    <location>
        <begin position="147"/>
        <end position="316"/>
    </location>
</feature>
<dbReference type="PANTHER" id="PTHR19308">
    <property type="entry name" value="PHOSPHATIDYLCHOLINE TRANSFER PROTEIN"/>
    <property type="match status" value="1"/>
</dbReference>
<sequence length="563" mass="61338">GSEGSASLNGSTHIDDITRVHVSESSSLSPTFSQKRIQIKSNDIPSASSSIASSSPSSPLSSTFSHTRIQNKSNGIPSVPSSPSSTIRQRSVSPRPQSPSLLAQAVKDSPKSPIPQKSQDRVPIKHRHSDLVHKALTTLKKYGESLDGWEFYSENKGVKIYMKEVPGKTMPIMRGEATITGGWTVDDLLATILDPSCRKIWDDRLEDGMILERLNDADVLVKTMMKGTFPISGRDLSTAVTTERDPFSGAIYNAGCSVIDPAIPETNKHVRAQLDLAGWILRPHFDFAGFTSAVDVTYIVDIDIKLQSIPSTILKTISTGTPMCIARIDELIQKNGYPPYVRNTNGKVVSSAFNLKNCQYELTLSDLNPGAITEICASRKMYPSGFDISIKPEGSKVELLANNTEVVRITMPEKASYKTLSIVLTKQASKEAQLTLNGKQSIPVVPSSNLPGQFNSIRSSRTFGKMAANLRSTTPTTSSNNIGKNINNNLVVNQPPPNPLNWYNKEGSNDTENQSVNMPAVRNSTIKKDVVVLSDTLRFNSHQVGLMFTSMLLAYYAGKLSGC</sequence>
<evidence type="ECO:0000259" key="2">
    <source>
        <dbReference type="PROSITE" id="PS50848"/>
    </source>
</evidence>
<protein>
    <submittedName>
        <fullName evidence="3">5206_t:CDS:1</fullName>
    </submittedName>
</protein>
<dbReference type="InterPro" id="IPR051213">
    <property type="entry name" value="START_lipid_transfer"/>
</dbReference>
<dbReference type="EMBL" id="CAJVPS010020773">
    <property type="protein sequence ID" value="CAG8705341.1"/>
    <property type="molecule type" value="Genomic_DNA"/>
</dbReference>
<feature type="compositionally biased region" description="Low complexity" evidence="1">
    <location>
        <begin position="44"/>
        <end position="62"/>
    </location>
</feature>
<dbReference type="GO" id="GO:0008289">
    <property type="term" value="F:lipid binding"/>
    <property type="evidence" value="ECO:0007669"/>
    <property type="project" value="InterPro"/>
</dbReference>
<feature type="compositionally biased region" description="Polar residues" evidence="1">
    <location>
        <begin position="1"/>
        <end position="12"/>
    </location>
</feature>
<proteinExistence type="predicted"/>
<name>A0A9N9HTW7_9GLOM</name>
<reference evidence="3" key="1">
    <citation type="submission" date="2021-06" db="EMBL/GenBank/DDBJ databases">
        <authorList>
            <person name="Kallberg Y."/>
            <person name="Tangrot J."/>
            <person name="Rosling A."/>
        </authorList>
    </citation>
    <scope>NUCLEOTIDE SEQUENCE</scope>
    <source>
        <strain evidence="3">FL130A</strain>
    </source>
</reference>
<feature type="compositionally biased region" description="Basic and acidic residues" evidence="1">
    <location>
        <begin position="13"/>
        <end position="22"/>
    </location>
</feature>
<dbReference type="InterPro" id="IPR041036">
    <property type="entry name" value="GH5_C"/>
</dbReference>
<accession>A0A9N9HTW7</accession>
<gene>
    <name evidence="3" type="ORF">ALEPTO_LOCUS11718</name>
</gene>
<dbReference type="InterPro" id="IPR002913">
    <property type="entry name" value="START_lipid-bd_dom"/>
</dbReference>
<feature type="compositionally biased region" description="Low complexity" evidence="1">
    <location>
        <begin position="480"/>
        <end position="493"/>
    </location>
</feature>
<dbReference type="PANTHER" id="PTHR19308:SF14">
    <property type="entry name" value="START DOMAIN-CONTAINING PROTEIN"/>
    <property type="match status" value="1"/>
</dbReference>
<feature type="compositionally biased region" description="Basic and acidic residues" evidence="1">
    <location>
        <begin position="118"/>
        <end position="127"/>
    </location>
</feature>
<dbReference type="Gene3D" id="3.30.530.20">
    <property type="match status" value="1"/>
</dbReference>
<evidence type="ECO:0000256" key="1">
    <source>
        <dbReference type="SAM" id="MobiDB-lite"/>
    </source>
</evidence>
<dbReference type="InterPro" id="IPR023393">
    <property type="entry name" value="START-like_dom_sf"/>
</dbReference>
<feature type="compositionally biased region" description="Low complexity" evidence="1">
    <location>
        <begin position="77"/>
        <end position="100"/>
    </location>
</feature>
<dbReference type="OrthoDB" id="196858at2759"/>
<keyword evidence="4" id="KW-1185">Reference proteome</keyword>
<feature type="compositionally biased region" description="Polar residues" evidence="1">
    <location>
        <begin position="63"/>
        <end position="76"/>
    </location>
</feature>